<dbReference type="CDD" id="cd00055">
    <property type="entry name" value="EGF_Lam"/>
    <property type="match status" value="2"/>
</dbReference>
<evidence type="ECO:0000256" key="3">
    <source>
        <dbReference type="ARBA" id="ARBA00023157"/>
    </source>
</evidence>
<feature type="domain" description="Laminin EGF-like" evidence="8">
    <location>
        <begin position="122"/>
        <end position="168"/>
    </location>
</feature>
<dbReference type="RefSeq" id="XP_013918353.1">
    <property type="nucleotide sequence ID" value="XM_014062878.1"/>
</dbReference>
<feature type="domain" description="Laminin IV type A" evidence="9">
    <location>
        <begin position="1"/>
        <end position="88"/>
    </location>
</feature>
<dbReference type="InterPro" id="IPR009254">
    <property type="entry name" value="Laminin_aI"/>
</dbReference>
<feature type="disulfide bond" evidence="6">
    <location>
        <begin position="169"/>
        <end position="181"/>
    </location>
</feature>
<dbReference type="GO" id="GO:0009887">
    <property type="term" value="P:animal organ morphogenesis"/>
    <property type="evidence" value="ECO:0007669"/>
    <property type="project" value="TreeGrafter"/>
</dbReference>
<dbReference type="SMART" id="SM00180">
    <property type="entry name" value="EGF_Lam"/>
    <property type="match status" value="2"/>
</dbReference>
<evidence type="ECO:0000313" key="10">
    <source>
        <dbReference type="Proteomes" id="UP000504617"/>
    </source>
</evidence>
<dbReference type="Pfam" id="PF06008">
    <property type="entry name" value="Laminin_I"/>
    <property type="match status" value="1"/>
</dbReference>
<evidence type="ECO:0000256" key="6">
    <source>
        <dbReference type="PROSITE-ProRule" id="PRU00460"/>
    </source>
</evidence>
<dbReference type="OrthoDB" id="18487at2759"/>
<keyword evidence="3 6" id="KW-1015">Disulfide bond</keyword>
<dbReference type="Proteomes" id="UP000504617">
    <property type="component" value="Unplaced"/>
</dbReference>
<keyword evidence="2" id="KW-0677">Repeat</keyword>
<accession>A0A6I9Y3Z0</accession>
<feature type="disulfide bond" evidence="6">
    <location>
        <begin position="141"/>
        <end position="150"/>
    </location>
</feature>
<evidence type="ECO:0000259" key="9">
    <source>
        <dbReference type="PROSITE" id="PS51115"/>
    </source>
</evidence>
<dbReference type="PANTHER" id="PTHR10574">
    <property type="entry name" value="NETRIN/LAMININ-RELATED"/>
    <property type="match status" value="1"/>
</dbReference>
<feature type="disulfide bond" evidence="6">
    <location>
        <begin position="192"/>
        <end position="201"/>
    </location>
</feature>
<feature type="coiled-coil region" evidence="7">
    <location>
        <begin position="423"/>
        <end position="506"/>
    </location>
</feature>
<protein>
    <submittedName>
        <fullName evidence="11">Laminin subunit alpha-3-like</fullName>
    </submittedName>
</protein>
<dbReference type="KEGG" id="tsr:106546099"/>
<dbReference type="GO" id="GO:0005102">
    <property type="term" value="F:signaling receptor binding"/>
    <property type="evidence" value="ECO:0007669"/>
    <property type="project" value="InterPro"/>
</dbReference>
<keyword evidence="1" id="KW-0732">Signal</keyword>
<evidence type="ECO:0000313" key="11">
    <source>
        <dbReference type="RefSeq" id="XP_013918353.1"/>
    </source>
</evidence>
<dbReference type="SUPFAM" id="SSF57196">
    <property type="entry name" value="EGF/Laminin"/>
    <property type="match status" value="2"/>
</dbReference>
<dbReference type="PROSITE" id="PS01248">
    <property type="entry name" value="EGF_LAM_1"/>
    <property type="match status" value="1"/>
</dbReference>
<dbReference type="GO" id="GO:0009888">
    <property type="term" value="P:tissue development"/>
    <property type="evidence" value="ECO:0007669"/>
    <property type="project" value="TreeGrafter"/>
</dbReference>
<dbReference type="InterPro" id="IPR000034">
    <property type="entry name" value="Laminin_IV"/>
</dbReference>
<organism evidence="10 11">
    <name type="scientific">Thamnophis sirtalis</name>
    <dbReference type="NCBI Taxonomy" id="35019"/>
    <lineage>
        <taxon>Eukaryota</taxon>
        <taxon>Metazoa</taxon>
        <taxon>Chordata</taxon>
        <taxon>Craniata</taxon>
        <taxon>Vertebrata</taxon>
        <taxon>Euteleostomi</taxon>
        <taxon>Lepidosauria</taxon>
        <taxon>Squamata</taxon>
        <taxon>Bifurcata</taxon>
        <taxon>Unidentata</taxon>
        <taxon>Episquamata</taxon>
        <taxon>Toxicofera</taxon>
        <taxon>Serpentes</taxon>
        <taxon>Colubroidea</taxon>
        <taxon>Colubridae</taxon>
        <taxon>Natricinae</taxon>
        <taxon>Thamnophis</taxon>
    </lineage>
</organism>
<sequence>MVVKIRRLLQSIPDPNFICILNVQENFRHTSSNNLVSRDELMMVLSRLDELQIRGLYFSETQRLTLGDVGLEEATNTGNGNIAYAVEVCSCPPEYMDDSCQECSPGFYRETVGPFTGKCVPCNCNGNSDRCLDGSGICINCQHNTAGEKCERCKEGYFRDASQGLCKECHCPYTNSFASGCLEDNGEIQCFCKEGYSGKHCESCAPGYFGNPLKYRYCQKCNCLENGQLTTCDRLTGECISQEPKDIDPNEDCNSCGSCVITLLEDLSTMGSELRVIEFQMQSINTSAQLLGQMKHLEVRSKQLESLLNHSHSVIKTQSSKVDELETGLSHINQNINALKEKAEGNYKKAQNLLNNFSKTNQRGRTLISKIQSILIHINVLLGQIDGTSTEGSSFPTEYSAKELVKAQQMINEMRNRNFGQQLTEAEKEKGKAQHLLDRIRNELEKRNTNNQGLIKSVRDSLNEYESKLNDLRESLREAKEQTKLAENLNGENERLLEEIKYVITQFI</sequence>
<dbReference type="AlphaFoldDB" id="A0A6I9Y3Z0"/>
<dbReference type="FunFam" id="2.10.25.10:FF:000188">
    <property type="entry name" value="Laminin subunit gamma 2"/>
    <property type="match status" value="1"/>
</dbReference>
<keyword evidence="5 6" id="KW-0424">Laminin EGF-like domain</keyword>
<comment type="caution">
    <text evidence="6">Lacks conserved residue(s) required for the propagation of feature annotation.</text>
</comment>
<reference evidence="11" key="1">
    <citation type="submission" date="2025-08" db="UniProtKB">
        <authorList>
            <consortium name="RefSeq"/>
        </authorList>
    </citation>
    <scope>IDENTIFICATION</scope>
    <source>
        <tissue evidence="11">Skeletal muscle</tissue>
    </source>
</reference>
<dbReference type="GO" id="GO:0030334">
    <property type="term" value="P:regulation of cell migration"/>
    <property type="evidence" value="ECO:0007669"/>
    <property type="project" value="InterPro"/>
</dbReference>
<dbReference type="PANTHER" id="PTHR10574:SF406">
    <property type="entry name" value="LAMININ SUBUNIT ALPHA 5"/>
    <property type="match status" value="1"/>
</dbReference>
<dbReference type="Pfam" id="PF00052">
    <property type="entry name" value="Laminin_B"/>
    <property type="match status" value="1"/>
</dbReference>
<name>A0A6I9Y3Z0_9SAUR</name>
<dbReference type="GO" id="GO:0005604">
    <property type="term" value="C:basement membrane"/>
    <property type="evidence" value="ECO:0007669"/>
    <property type="project" value="UniProtKB-ARBA"/>
</dbReference>
<evidence type="ECO:0000256" key="4">
    <source>
        <dbReference type="ARBA" id="ARBA00023180"/>
    </source>
</evidence>
<evidence type="ECO:0000259" key="8">
    <source>
        <dbReference type="PROSITE" id="PS50027"/>
    </source>
</evidence>
<feature type="disulfide bond" evidence="6">
    <location>
        <begin position="204"/>
        <end position="218"/>
    </location>
</feature>
<dbReference type="Gene3D" id="2.10.25.10">
    <property type="entry name" value="Laminin"/>
    <property type="match status" value="2"/>
</dbReference>
<keyword evidence="4" id="KW-0325">Glycoprotein</keyword>
<evidence type="ECO:0000256" key="2">
    <source>
        <dbReference type="ARBA" id="ARBA00022737"/>
    </source>
</evidence>
<dbReference type="PROSITE" id="PS50027">
    <property type="entry name" value="EGF_LAM_2"/>
    <property type="match status" value="2"/>
</dbReference>
<dbReference type="Pfam" id="PF24973">
    <property type="entry name" value="EGF_LMN_ATRN"/>
    <property type="match status" value="1"/>
</dbReference>
<evidence type="ECO:0000256" key="1">
    <source>
        <dbReference type="ARBA" id="ARBA00022729"/>
    </source>
</evidence>
<dbReference type="Pfam" id="PF00053">
    <property type="entry name" value="EGF_laminin"/>
    <property type="match status" value="2"/>
</dbReference>
<feature type="domain" description="Laminin EGF-like" evidence="8">
    <location>
        <begin position="169"/>
        <end position="220"/>
    </location>
</feature>
<dbReference type="InterPro" id="IPR056863">
    <property type="entry name" value="LMN_ATRN_NET-like_EGF"/>
</dbReference>
<evidence type="ECO:0000256" key="7">
    <source>
        <dbReference type="SAM" id="Coils"/>
    </source>
</evidence>
<dbReference type="GeneID" id="106546099"/>
<dbReference type="GO" id="GO:0045995">
    <property type="term" value="P:regulation of embryonic development"/>
    <property type="evidence" value="ECO:0007669"/>
    <property type="project" value="InterPro"/>
</dbReference>
<dbReference type="InterPro" id="IPR002049">
    <property type="entry name" value="LE_dom"/>
</dbReference>
<proteinExistence type="predicted"/>
<keyword evidence="7" id="KW-0175">Coiled coil</keyword>
<dbReference type="InterPro" id="IPR050440">
    <property type="entry name" value="Laminin/Netrin_ECM"/>
</dbReference>
<evidence type="ECO:0000256" key="5">
    <source>
        <dbReference type="ARBA" id="ARBA00023292"/>
    </source>
</evidence>
<dbReference type="GO" id="GO:0030155">
    <property type="term" value="P:regulation of cell adhesion"/>
    <property type="evidence" value="ECO:0007669"/>
    <property type="project" value="InterPro"/>
</dbReference>
<keyword evidence="10" id="KW-1185">Reference proteome</keyword>
<dbReference type="PROSITE" id="PS51115">
    <property type="entry name" value="LAMININ_IVA"/>
    <property type="match status" value="1"/>
</dbReference>
<feature type="coiled-coil region" evidence="7">
    <location>
        <begin position="322"/>
        <end position="360"/>
    </location>
</feature>
<gene>
    <name evidence="11" type="primary">LOC106546099</name>
</gene>